<proteinExistence type="predicted"/>
<gene>
    <name evidence="2" type="ORF">LtaPh_3325300</name>
</gene>
<name>A0A640KQT5_LEITA</name>
<sequence length="526" mass="57486">MRKTAFMRVASGVVGEATCGRAPVGSNPVAGPAVAPRRHYSSFLERRHRTLGSNNFGEGSGAHFQAHRCSRAYLKSRSLSPDDPFGERSTWEDPSDGLYAAWKDVDQEAFVNATECQEVRQAHFGPEWARFSTVGRMSVKKMREEQQLQHSPPSGAAEGGSQGSGAAAAASASSTQRYPTAEELHEANLRHRRRLLERNYSTYEAFLEHEVGGGEGFSEPEEGLTSASEARLHQEYVKEELHSAALMESAFASVEGLDGRDRMTQRNVDRDALETLEAAEVAERVPLPPFMFEPDIRDVAAVQALSLANPTPTTSTVPTATEIRRSKTATNMPTADVCSTAGSSLELASLSTPTGTGRIPVYVARQVLGAFGSPHGDFRLPLTDPMHWGTEDIISFLTLMEQPPIGAEAGDLSDASAWSTMDATMCDAFRLAGVTGETLLNVVTPPRLFRLMRQWHLRRQDAVNKAWKLGVQAGVEPATETHIHLPDDIVQLAVAQSFRRLAEAVQQLDRNLIQETILLCFPYSRG</sequence>
<keyword evidence="3" id="KW-1185">Reference proteome</keyword>
<dbReference type="EMBL" id="BLBS01000052">
    <property type="protein sequence ID" value="GET91986.1"/>
    <property type="molecule type" value="Genomic_DNA"/>
</dbReference>
<dbReference type="VEuPathDB" id="TriTrypDB:LtaPh_3325300"/>
<protein>
    <submittedName>
        <fullName evidence="2">Uncharacterized protein</fullName>
    </submittedName>
</protein>
<evidence type="ECO:0000313" key="2">
    <source>
        <dbReference type="EMBL" id="GET91986.1"/>
    </source>
</evidence>
<comment type="caution">
    <text evidence="2">The sequence shown here is derived from an EMBL/GenBank/DDBJ whole genome shotgun (WGS) entry which is preliminary data.</text>
</comment>
<organism evidence="2 3">
    <name type="scientific">Leishmania tarentolae</name>
    <name type="common">Sauroleishmania tarentolae</name>
    <dbReference type="NCBI Taxonomy" id="5689"/>
    <lineage>
        <taxon>Eukaryota</taxon>
        <taxon>Discoba</taxon>
        <taxon>Euglenozoa</taxon>
        <taxon>Kinetoplastea</taxon>
        <taxon>Metakinetoplastina</taxon>
        <taxon>Trypanosomatida</taxon>
        <taxon>Trypanosomatidae</taxon>
        <taxon>Leishmaniinae</taxon>
        <taxon>Leishmania</taxon>
        <taxon>lizard Leishmania</taxon>
    </lineage>
</organism>
<evidence type="ECO:0000256" key="1">
    <source>
        <dbReference type="SAM" id="MobiDB-lite"/>
    </source>
</evidence>
<accession>A0A640KQT5</accession>
<feature type="compositionally biased region" description="Low complexity" evidence="1">
    <location>
        <begin position="164"/>
        <end position="174"/>
    </location>
</feature>
<dbReference type="OrthoDB" id="277340at2759"/>
<evidence type="ECO:0000313" key="3">
    <source>
        <dbReference type="Proteomes" id="UP000419144"/>
    </source>
</evidence>
<reference evidence="2" key="1">
    <citation type="submission" date="2019-11" db="EMBL/GenBank/DDBJ databases">
        <title>Leishmania tarentolae CDS.</title>
        <authorList>
            <person name="Goto Y."/>
            <person name="Yamagishi J."/>
        </authorList>
    </citation>
    <scope>NUCLEOTIDE SEQUENCE [LARGE SCALE GENOMIC DNA]</scope>
    <source>
        <strain evidence="2">Parrot Tar II</strain>
    </source>
</reference>
<feature type="region of interest" description="Disordered" evidence="1">
    <location>
        <begin position="140"/>
        <end position="179"/>
    </location>
</feature>
<dbReference type="AlphaFoldDB" id="A0A640KQT5"/>
<dbReference type="Proteomes" id="UP000419144">
    <property type="component" value="Unassembled WGS sequence"/>
</dbReference>